<sequence length="221" mass="24282">MRLPSLASGLPAPRSLETALWRAPRLQVLQRQSQQQQRIRLLSKQASPAQETEAVAKLLRLAAHVRQTHPLAARIQPRLPTRLLSRPWLEEAQARAAAGGGERPHKVAPLSPELEAQLLKVLLFLFSLSPACLSLASLTLTPPLLARARGKPKRMHDSYVELSLPFRSQPDILERYIATSGGIRLGKLFEDLDSLAGDAAYTHVLGGRPSAAQQNNTPIFI</sequence>
<comment type="similarity">
    <text evidence="1">Belongs to the acyl coenzyme A hydrolase family.</text>
</comment>
<evidence type="ECO:0000256" key="2">
    <source>
        <dbReference type="ARBA" id="ARBA00022801"/>
    </source>
</evidence>
<name>A0A316ZH93_9BASI</name>
<organism evidence="3 4">
    <name type="scientific">Tilletiopsis washingtonensis</name>
    <dbReference type="NCBI Taxonomy" id="58919"/>
    <lineage>
        <taxon>Eukaryota</taxon>
        <taxon>Fungi</taxon>
        <taxon>Dikarya</taxon>
        <taxon>Basidiomycota</taxon>
        <taxon>Ustilaginomycotina</taxon>
        <taxon>Exobasidiomycetes</taxon>
        <taxon>Entylomatales</taxon>
        <taxon>Entylomatales incertae sedis</taxon>
        <taxon>Tilletiopsis</taxon>
    </lineage>
</organism>
<dbReference type="RefSeq" id="XP_025599924.1">
    <property type="nucleotide sequence ID" value="XM_025745051.1"/>
</dbReference>
<evidence type="ECO:0000313" key="3">
    <source>
        <dbReference type="EMBL" id="PWN99645.1"/>
    </source>
</evidence>
<dbReference type="EMBL" id="KZ819287">
    <property type="protein sequence ID" value="PWN99645.1"/>
    <property type="molecule type" value="Genomic_DNA"/>
</dbReference>
<dbReference type="PANTHER" id="PTHR12655">
    <property type="entry name" value="ACYL-COA THIOESTERASE"/>
    <property type="match status" value="1"/>
</dbReference>
<dbReference type="GO" id="GO:0047617">
    <property type="term" value="F:fatty acyl-CoA hydrolase activity"/>
    <property type="evidence" value="ECO:0007669"/>
    <property type="project" value="TreeGrafter"/>
</dbReference>
<protein>
    <submittedName>
        <fullName evidence="3">Uncharacterized protein</fullName>
    </submittedName>
</protein>
<dbReference type="PANTHER" id="PTHR12655:SF0">
    <property type="entry name" value="ACYL-COENZYME A THIOESTERASE 9, MITOCHONDRIAL"/>
    <property type="match status" value="1"/>
</dbReference>
<proteinExistence type="inferred from homology"/>
<accession>A0A316ZH93</accession>
<dbReference type="STRING" id="58919.A0A316ZH93"/>
<evidence type="ECO:0000313" key="4">
    <source>
        <dbReference type="Proteomes" id="UP000245946"/>
    </source>
</evidence>
<dbReference type="GO" id="GO:0005739">
    <property type="term" value="C:mitochondrion"/>
    <property type="evidence" value="ECO:0007669"/>
    <property type="project" value="TreeGrafter"/>
</dbReference>
<dbReference type="Proteomes" id="UP000245946">
    <property type="component" value="Unassembled WGS sequence"/>
</dbReference>
<reference evidence="3 4" key="1">
    <citation type="journal article" date="2018" name="Mol. Biol. Evol.">
        <title>Broad Genomic Sampling Reveals a Smut Pathogenic Ancestry of the Fungal Clade Ustilaginomycotina.</title>
        <authorList>
            <person name="Kijpornyongpan T."/>
            <person name="Mondo S.J."/>
            <person name="Barry K."/>
            <person name="Sandor L."/>
            <person name="Lee J."/>
            <person name="Lipzen A."/>
            <person name="Pangilinan J."/>
            <person name="LaButti K."/>
            <person name="Hainaut M."/>
            <person name="Henrissat B."/>
            <person name="Grigoriev I.V."/>
            <person name="Spatafora J.W."/>
            <person name="Aime M.C."/>
        </authorList>
    </citation>
    <scope>NUCLEOTIDE SEQUENCE [LARGE SCALE GENOMIC DNA]</scope>
    <source>
        <strain evidence="3 4">MCA 4186</strain>
    </source>
</reference>
<dbReference type="GeneID" id="37272595"/>
<dbReference type="GO" id="GO:0006637">
    <property type="term" value="P:acyl-CoA metabolic process"/>
    <property type="evidence" value="ECO:0007669"/>
    <property type="project" value="TreeGrafter"/>
</dbReference>
<gene>
    <name evidence="3" type="ORF">FA09DRAFT_359067</name>
</gene>
<evidence type="ECO:0000256" key="1">
    <source>
        <dbReference type="ARBA" id="ARBA00010458"/>
    </source>
</evidence>
<keyword evidence="4" id="KW-1185">Reference proteome</keyword>
<keyword evidence="2" id="KW-0378">Hydrolase</keyword>
<feature type="non-terminal residue" evidence="3">
    <location>
        <position position="221"/>
    </location>
</feature>
<dbReference type="OrthoDB" id="331699at2759"/>
<dbReference type="AlphaFoldDB" id="A0A316ZH93"/>